<dbReference type="GO" id="GO:0016301">
    <property type="term" value="F:kinase activity"/>
    <property type="evidence" value="ECO:0007669"/>
    <property type="project" value="UniProtKB-KW"/>
</dbReference>
<name>A0A3E0TVM7_9GAMM</name>
<comment type="caution">
    <text evidence="1">The sequence shown here is derived from an EMBL/GenBank/DDBJ whole genome shotgun (WGS) entry which is preliminary data.</text>
</comment>
<dbReference type="EMBL" id="QUOU01000001">
    <property type="protein sequence ID" value="REL28504.1"/>
    <property type="molecule type" value="Genomic_DNA"/>
</dbReference>
<evidence type="ECO:0000313" key="1">
    <source>
        <dbReference type="EMBL" id="REL28504.1"/>
    </source>
</evidence>
<dbReference type="InterPro" id="IPR027417">
    <property type="entry name" value="P-loop_NTPase"/>
</dbReference>
<dbReference type="OrthoDB" id="455474at2"/>
<keyword evidence="1" id="KW-0808">Transferase</keyword>
<dbReference type="RefSeq" id="WP_116009538.1">
    <property type="nucleotide sequence ID" value="NZ_QUOU01000001.1"/>
</dbReference>
<proteinExistence type="predicted"/>
<accession>A0A3E0TVM7</accession>
<dbReference type="PANTHER" id="PTHR10285">
    <property type="entry name" value="URIDINE KINASE"/>
    <property type="match status" value="1"/>
</dbReference>
<evidence type="ECO:0000313" key="2">
    <source>
        <dbReference type="Proteomes" id="UP000256478"/>
    </source>
</evidence>
<dbReference type="Gene3D" id="3.40.50.300">
    <property type="entry name" value="P-loop containing nucleotide triphosphate hydrolases"/>
    <property type="match status" value="1"/>
</dbReference>
<reference evidence="1 2" key="1">
    <citation type="submission" date="2018-08" db="EMBL/GenBank/DDBJ databases">
        <title>Thalassotalea euphylliae genome.</title>
        <authorList>
            <person name="Summers S."/>
            <person name="Rice S.A."/>
            <person name="Freckelton M.L."/>
            <person name="Nedved B.T."/>
            <person name="Hadfield M.G."/>
        </authorList>
    </citation>
    <scope>NUCLEOTIDE SEQUENCE [LARGE SCALE GENOMIC DNA]</scope>
    <source>
        <strain evidence="1 2">H1</strain>
    </source>
</reference>
<protein>
    <submittedName>
        <fullName evidence="1">Kinase</fullName>
    </submittedName>
</protein>
<gene>
    <name evidence="1" type="ORF">DXX93_19315</name>
</gene>
<dbReference type="AlphaFoldDB" id="A0A3E0TVM7"/>
<dbReference type="SUPFAM" id="SSF52540">
    <property type="entry name" value="P-loop containing nucleoside triphosphate hydrolases"/>
    <property type="match status" value="1"/>
</dbReference>
<dbReference type="Proteomes" id="UP000256478">
    <property type="component" value="Unassembled WGS sequence"/>
</dbReference>
<organism evidence="1 2">
    <name type="scientific">Thalassotalea euphylliae</name>
    <dbReference type="NCBI Taxonomy" id="1655234"/>
    <lineage>
        <taxon>Bacteria</taxon>
        <taxon>Pseudomonadati</taxon>
        <taxon>Pseudomonadota</taxon>
        <taxon>Gammaproteobacteria</taxon>
        <taxon>Alteromonadales</taxon>
        <taxon>Colwelliaceae</taxon>
        <taxon>Thalassotalea</taxon>
    </lineage>
</organism>
<sequence length="294" mass="33351">MLTSFIEQSGLPTTFEQTAQQWFTPLAKRIAEQSRQQQAPFTLGINGCQGSGKSTLASYLHHYLSEQAELSVVNLSLDDFYFDQATRQQLAQAVHPMLATRGVPGTHDTRLLASTLKQLIKGEQVPLPSFDKARDNPTQPSQWPLSPPRVDVIIIEGWCWGVGAQNQHQLLKPINTLESTQDDKGVWRNYVNDQLVQYYQPLYSLMDKWLMLKAPSFKCVANWRWQQEQQLAAQQTLTNTKAMPSKVMNQAQVMAFIAYFQRLTEHSLTTLPKACDLVFELDEHRTITSAIGNI</sequence>
<keyword evidence="1" id="KW-0418">Kinase</keyword>